<feature type="region of interest" description="Disordered" evidence="1">
    <location>
        <begin position="30"/>
        <end position="51"/>
    </location>
</feature>
<keyword evidence="2" id="KW-1133">Transmembrane helix</keyword>
<evidence type="ECO:0000256" key="2">
    <source>
        <dbReference type="SAM" id="Phobius"/>
    </source>
</evidence>
<name>A0A091C5M8_9ENTE</name>
<proteinExistence type="predicted"/>
<organism evidence="4 5">
    <name type="scientific">Tetragenococcus muriaticus 3MR10-3</name>
    <dbReference type="NCBI Taxonomy" id="1302648"/>
    <lineage>
        <taxon>Bacteria</taxon>
        <taxon>Bacillati</taxon>
        <taxon>Bacillota</taxon>
        <taxon>Bacilli</taxon>
        <taxon>Lactobacillales</taxon>
        <taxon>Enterococcaceae</taxon>
        <taxon>Tetragenococcus</taxon>
    </lineage>
</organism>
<dbReference type="PATRIC" id="fig|1302648.3.peg.80"/>
<reference evidence="4 5" key="1">
    <citation type="submission" date="2014-08" db="EMBL/GenBank/DDBJ databases">
        <title>Genome sequence of Tetragenococcus muriaticus.</title>
        <authorList>
            <person name="Chuea-nongthon C."/>
            <person name="Rodtong S."/>
            <person name="Yongsawatdigul J."/>
            <person name="Steele J.L."/>
            <person name="Liu X.-y."/>
            <person name="Speers J."/>
            <person name="Glasner J.D."/>
            <person name="Neeno-Eckwall E.C."/>
        </authorList>
    </citation>
    <scope>NUCLEOTIDE SEQUENCE [LARGE SCALE GENOMIC DNA]</scope>
    <source>
        <strain evidence="4 5">3MR10-3</strain>
    </source>
</reference>
<dbReference type="Proteomes" id="UP000029381">
    <property type="component" value="Unassembled WGS sequence"/>
</dbReference>
<keyword evidence="3" id="KW-0732">Signal</keyword>
<dbReference type="RefSeq" id="WP_038021712.1">
    <property type="nucleotide sequence ID" value="NZ_JPVT01000009.1"/>
</dbReference>
<dbReference type="AlphaFoldDB" id="A0A091C5M8"/>
<evidence type="ECO:0000313" key="5">
    <source>
        <dbReference type="Proteomes" id="UP000029381"/>
    </source>
</evidence>
<dbReference type="EMBL" id="JPVT01000009">
    <property type="protein sequence ID" value="KFN93166.1"/>
    <property type="molecule type" value="Genomic_DNA"/>
</dbReference>
<keyword evidence="2" id="KW-0472">Membrane</keyword>
<keyword evidence="2" id="KW-0812">Transmembrane</keyword>
<feature type="transmembrane region" description="Helical" evidence="2">
    <location>
        <begin position="83"/>
        <end position="106"/>
    </location>
</feature>
<feature type="signal peptide" evidence="3">
    <location>
        <begin position="1"/>
        <end position="27"/>
    </location>
</feature>
<accession>A0A091C5M8</accession>
<evidence type="ECO:0000256" key="3">
    <source>
        <dbReference type="SAM" id="SignalP"/>
    </source>
</evidence>
<protein>
    <submittedName>
        <fullName evidence="4">Uncharacterized protein</fullName>
    </submittedName>
</protein>
<comment type="caution">
    <text evidence="4">The sequence shown here is derived from an EMBL/GenBank/DDBJ whole genome shotgun (WGS) entry which is preliminary data.</text>
</comment>
<feature type="transmembrane region" description="Helical" evidence="2">
    <location>
        <begin position="135"/>
        <end position="154"/>
    </location>
</feature>
<gene>
    <name evidence="4" type="ORF">TMU3MR103_0080</name>
</gene>
<evidence type="ECO:0000313" key="4">
    <source>
        <dbReference type="EMBL" id="KFN93166.1"/>
    </source>
</evidence>
<feature type="compositionally biased region" description="Low complexity" evidence="1">
    <location>
        <begin position="30"/>
        <end position="45"/>
    </location>
</feature>
<feature type="chain" id="PRO_5038987582" evidence="3">
    <location>
        <begin position="28"/>
        <end position="158"/>
    </location>
</feature>
<sequence>MKKQLFFTTSSFFFLCFSIFSTSLTQATTITSNSSDSTPASTATTENALSTSGTDQEAMVFRLLDNPVVTFLLEHLKLNKPTVFAIGITTIGLTFLIMSLFFPSLAKQRRLKQKNNKAATTLGQHTSQKKFSGKGIVAIIGLLLVLIGVVVQTINQMN</sequence>
<keyword evidence="5" id="KW-1185">Reference proteome</keyword>
<evidence type="ECO:0000256" key="1">
    <source>
        <dbReference type="SAM" id="MobiDB-lite"/>
    </source>
</evidence>